<organism evidence="2 3">
    <name type="scientific">Actinacidiphila acididurans</name>
    <dbReference type="NCBI Taxonomy" id="2784346"/>
    <lineage>
        <taxon>Bacteria</taxon>
        <taxon>Bacillati</taxon>
        <taxon>Actinomycetota</taxon>
        <taxon>Actinomycetes</taxon>
        <taxon>Kitasatosporales</taxon>
        <taxon>Streptomycetaceae</taxon>
        <taxon>Actinacidiphila</taxon>
    </lineage>
</organism>
<reference evidence="2 3" key="1">
    <citation type="submission" date="2021-01" db="EMBL/GenBank/DDBJ databases">
        <title>Streptomyces acididurans sp. nov., isolated from a peat swamp forest soil.</title>
        <authorList>
            <person name="Chantavorakit T."/>
            <person name="Duangmal K."/>
        </authorList>
    </citation>
    <scope>NUCLEOTIDE SEQUENCE [LARGE SCALE GENOMIC DNA]</scope>
    <source>
        <strain evidence="2 3">KK5PA1</strain>
    </source>
</reference>
<evidence type="ECO:0000313" key="2">
    <source>
        <dbReference type="EMBL" id="MBM9503391.1"/>
    </source>
</evidence>
<feature type="region of interest" description="Disordered" evidence="1">
    <location>
        <begin position="1"/>
        <end position="32"/>
    </location>
</feature>
<gene>
    <name evidence="2" type="ORF">ITX44_02375</name>
</gene>
<evidence type="ECO:0000256" key="1">
    <source>
        <dbReference type="SAM" id="MobiDB-lite"/>
    </source>
</evidence>
<feature type="compositionally biased region" description="Gly residues" evidence="1">
    <location>
        <begin position="1"/>
        <end position="14"/>
    </location>
</feature>
<dbReference type="RefSeq" id="WP_205355239.1">
    <property type="nucleotide sequence ID" value="NZ_JADKYB010000001.1"/>
</dbReference>
<accession>A0ABS2TJ64</accession>
<sequence length="393" mass="41968">MDGGGHGGDSGGHGGGHDGGHGGHGGHSGGDWAHHGWVTPAAVDKAMDVLSALLDVAGDVEAPEHGHQGERDRDVAAAADRVASGLSRMSQFSDGSTQAQERALALWRRTGDRERELDALMYLTEHRFRPAAGEDYGRQAEALARETGDPFQIARALRARGAWLVRSRSAADNVAGAQLLLVAAESAVEALHRTDRDSDRGRQAIALLERCCAPAVETLMSWDHHAEAAAAAALFIAQDTGVPGWWTTYRRAREEGAKTRETRAGRSAAEWDRRGRPADAAAQLRGAAAAAWQDRGDRPAALARLEQAQRYARLAGEAVTADDAAALTALAGQVRSVTWSRAAFKAHRDAVTLHRRHHDADAAWQALVAARAVAGARTAVVRRIRPRTVRFKG</sequence>
<comment type="caution">
    <text evidence="2">The sequence shown here is derived from an EMBL/GenBank/DDBJ whole genome shotgun (WGS) entry which is preliminary data.</text>
</comment>
<dbReference type="Proteomes" id="UP000749040">
    <property type="component" value="Unassembled WGS sequence"/>
</dbReference>
<feature type="region of interest" description="Disordered" evidence="1">
    <location>
        <begin position="257"/>
        <end position="277"/>
    </location>
</feature>
<protein>
    <submittedName>
        <fullName evidence="2">Uncharacterized protein</fullName>
    </submittedName>
</protein>
<proteinExistence type="predicted"/>
<dbReference type="EMBL" id="JADKYB010000001">
    <property type="protein sequence ID" value="MBM9503391.1"/>
    <property type="molecule type" value="Genomic_DNA"/>
</dbReference>
<name>A0ABS2TJ64_9ACTN</name>
<evidence type="ECO:0000313" key="3">
    <source>
        <dbReference type="Proteomes" id="UP000749040"/>
    </source>
</evidence>
<keyword evidence="3" id="KW-1185">Reference proteome</keyword>